<dbReference type="OrthoDB" id="7951357at2"/>
<gene>
    <name evidence="2" type="ORF">BAR1_04650</name>
</gene>
<name>A0A347ULG3_9RHOB</name>
<organism evidence="2 3">
    <name type="scientific">Profundibacter amoris</name>
    <dbReference type="NCBI Taxonomy" id="2171755"/>
    <lineage>
        <taxon>Bacteria</taxon>
        <taxon>Pseudomonadati</taxon>
        <taxon>Pseudomonadota</taxon>
        <taxon>Alphaproteobacteria</taxon>
        <taxon>Rhodobacterales</taxon>
        <taxon>Paracoccaceae</taxon>
        <taxon>Profundibacter</taxon>
    </lineage>
</organism>
<proteinExistence type="predicted"/>
<dbReference type="KEGG" id="pamo:BAR1_04650"/>
<evidence type="ECO:0000313" key="2">
    <source>
        <dbReference type="EMBL" id="AXX99691.1"/>
    </source>
</evidence>
<dbReference type="PROSITE" id="PS51257">
    <property type="entry name" value="PROKAR_LIPOPROTEIN"/>
    <property type="match status" value="1"/>
</dbReference>
<protein>
    <recommendedName>
        <fullName evidence="4">Excalibur calcium-binding domain-containing protein</fullName>
    </recommendedName>
</protein>
<reference evidence="2 3" key="1">
    <citation type="submission" date="2018-09" db="EMBL/GenBank/DDBJ databases">
        <title>Profundibacter amoris BAR1 gen. nov., sp. nov., a new member of the Roseobacter clade isolated at Lokis Castle Vent Field on the Arctic Mid-Oceanic Ridge.</title>
        <authorList>
            <person name="Le Moine Bauer S."/>
            <person name="Sjoeberg A.G."/>
            <person name="L'Haridon S."/>
            <person name="Stokke R."/>
            <person name="Roalkvam I."/>
            <person name="Steen I.H."/>
            <person name="Dahle H."/>
        </authorList>
    </citation>
    <scope>NUCLEOTIDE SEQUENCE [LARGE SCALE GENOMIC DNA]</scope>
    <source>
        <strain evidence="2 3">BAR1</strain>
    </source>
</reference>
<feature type="region of interest" description="Disordered" evidence="1">
    <location>
        <begin position="180"/>
        <end position="228"/>
    </location>
</feature>
<feature type="region of interest" description="Disordered" evidence="1">
    <location>
        <begin position="38"/>
        <end position="108"/>
    </location>
</feature>
<evidence type="ECO:0000313" key="3">
    <source>
        <dbReference type="Proteomes" id="UP000261704"/>
    </source>
</evidence>
<accession>A0A347ULG3</accession>
<keyword evidence="3" id="KW-1185">Reference proteome</keyword>
<sequence>MRFLIPVAAALVVSACVPGDTNSGVGFSNYDSYEQQRARREAELRQQAVPAQGVISEETVQTSAVPQTPPLATQTPPATPQSQTASSRTPTPTSNSNAGISDEQDFDAVASRETIESDRERLERQRAEYVVIEPTAVPTGGRYSGPNIVKYALSTTNNVGQAIYSRSKIFAQSRYNRNCQKFPSPDKAQEAFLKTGGPKRDPKGLDPDGDGFACSWDPAPFRTARSGG</sequence>
<dbReference type="EMBL" id="CP032125">
    <property type="protein sequence ID" value="AXX99691.1"/>
    <property type="molecule type" value="Genomic_DNA"/>
</dbReference>
<evidence type="ECO:0000256" key="1">
    <source>
        <dbReference type="SAM" id="MobiDB-lite"/>
    </source>
</evidence>
<feature type="compositionally biased region" description="Low complexity" evidence="1">
    <location>
        <begin position="70"/>
        <end position="98"/>
    </location>
</feature>
<dbReference type="Proteomes" id="UP000261704">
    <property type="component" value="Chromosome"/>
</dbReference>
<dbReference type="RefSeq" id="WP_118944342.1">
    <property type="nucleotide sequence ID" value="NZ_CP032125.1"/>
</dbReference>
<dbReference type="AlphaFoldDB" id="A0A347ULG3"/>
<evidence type="ECO:0008006" key="4">
    <source>
        <dbReference type="Google" id="ProtNLM"/>
    </source>
</evidence>